<feature type="transmembrane region" description="Helical" evidence="1">
    <location>
        <begin position="179"/>
        <end position="200"/>
    </location>
</feature>
<sequence length="247" mass="26344">MNQAPAVSRILRPHRTDSRILVAFLLFAAALLGLIMLASEVAEGDTFALDKAIVVGLRQASDPAVPIGPHWLEPAMVSFTALGGAPVLTLVTIFAAGFLLAQRKFAHSVFVAATIAGGAFLSTVIKSLFDRARPEIVPHLVDVSSASFPSGHSMNSAIVYLTLAVLVARGQEQRRLQVYLIGAAVMLVLLIGCTRVYLGVHWPSDVLAGWFVGACFAAAASLLAKRLQARHKIERPGETSSERAREP</sequence>
<dbReference type="CDD" id="cd03392">
    <property type="entry name" value="PAP2_like_2"/>
    <property type="match status" value="1"/>
</dbReference>
<feature type="transmembrane region" description="Helical" evidence="1">
    <location>
        <begin position="149"/>
        <end position="167"/>
    </location>
</feature>
<dbReference type="EMBL" id="RPFZ01000001">
    <property type="protein sequence ID" value="RPF70522.1"/>
    <property type="molecule type" value="Genomic_DNA"/>
</dbReference>
<dbReference type="PANTHER" id="PTHR14969">
    <property type="entry name" value="SPHINGOSINE-1-PHOSPHATE PHOSPHOHYDROLASE"/>
    <property type="match status" value="1"/>
</dbReference>
<dbReference type="OrthoDB" id="9801622at2"/>
<dbReference type="InterPro" id="IPR000326">
    <property type="entry name" value="PAP2/HPO"/>
</dbReference>
<dbReference type="Gene3D" id="1.20.144.10">
    <property type="entry name" value="Phosphatidic acid phosphatase type 2/haloperoxidase"/>
    <property type="match status" value="2"/>
</dbReference>
<dbReference type="SUPFAM" id="SSF48317">
    <property type="entry name" value="Acid phosphatase/Vanadium-dependent haloperoxidase"/>
    <property type="match status" value="1"/>
</dbReference>
<keyword evidence="1" id="KW-0472">Membrane</keyword>
<keyword evidence="4" id="KW-1185">Reference proteome</keyword>
<dbReference type="RefSeq" id="WP_123878074.1">
    <property type="nucleotide sequence ID" value="NZ_RPFZ01000001.1"/>
</dbReference>
<feature type="transmembrane region" description="Helical" evidence="1">
    <location>
        <begin position="206"/>
        <end position="224"/>
    </location>
</feature>
<feature type="domain" description="Phosphatidic acid phosphatase type 2/haloperoxidase" evidence="2">
    <location>
        <begin position="108"/>
        <end position="221"/>
    </location>
</feature>
<feature type="transmembrane region" description="Helical" evidence="1">
    <location>
        <begin position="20"/>
        <end position="39"/>
    </location>
</feature>
<dbReference type="PANTHER" id="PTHR14969:SF13">
    <property type="entry name" value="AT30094P"/>
    <property type="match status" value="1"/>
</dbReference>
<accession>A0A3N5DFU4</accession>
<reference evidence="3 4" key="1">
    <citation type="submission" date="2018-11" db="EMBL/GenBank/DDBJ databases">
        <title>Erythrobacter spongiae sp. nov., isolated from a marine sponge.</title>
        <authorList>
            <person name="Zhuang L."/>
            <person name="Luo L."/>
        </authorList>
    </citation>
    <scope>NUCLEOTIDE SEQUENCE [LARGE SCALE GENOMIC DNA]</scope>
    <source>
        <strain evidence="3 4">HN-E23</strain>
    </source>
</reference>
<evidence type="ECO:0000313" key="3">
    <source>
        <dbReference type="EMBL" id="RPF70522.1"/>
    </source>
</evidence>
<gene>
    <name evidence="3" type="ORF">EG799_01965</name>
</gene>
<dbReference type="InterPro" id="IPR036938">
    <property type="entry name" value="PAP2/HPO_sf"/>
</dbReference>
<dbReference type="Proteomes" id="UP000275232">
    <property type="component" value="Unassembled WGS sequence"/>
</dbReference>
<evidence type="ECO:0000259" key="2">
    <source>
        <dbReference type="SMART" id="SM00014"/>
    </source>
</evidence>
<keyword evidence="1" id="KW-1133">Transmembrane helix</keyword>
<feature type="transmembrane region" description="Helical" evidence="1">
    <location>
        <begin position="79"/>
        <end position="101"/>
    </location>
</feature>
<evidence type="ECO:0000256" key="1">
    <source>
        <dbReference type="SAM" id="Phobius"/>
    </source>
</evidence>
<proteinExistence type="predicted"/>
<protein>
    <submittedName>
        <fullName evidence="3">Phosphatase PAP2 family protein</fullName>
    </submittedName>
</protein>
<feature type="transmembrane region" description="Helical" evidence="1">
    <location>
        <begin position="108"/>
        <end position="129"/>
    </location>
</feature>
<dbReference type="AlphaFoldDB" id="A0A3N5DFU4"/>
<name>A0A3N5DFU4_9SPHN</name>
<dbReference type="Pfam" id="PF01569">
    <property type="entry name" value="PAP2"/>
    <property type="match status" value="1"/>
</dbReference>
<organism evidence="3 4">
    <name type="scientific">Aurantiacibacter spongiae</name>
    <dbReference type="NCBI Taxonomy" id="2488860"/>
    <lineage>
        <taxon>Bacteria</taxon>
        <taxon>Pseudomonadati</taxon>
        <taxon>Pseudomonadota</taxon>
        <taxon>Alphaproteobacteria</taxon>
        <taxon>Sphingomonadales</taxon>
        <taxon>Erythrobacteraceae</taxon>
        <taxon>Aurantiacibacter</taxon>
    </lineage>
</organism>
<evidence type="ECO:0000313" key="4">
    <source>
        <dbReference type="Proteomes" id="UP000275232"/>
    </source>
</evidence>
<dbReference type="SMART" id="SM00014">
    <property type="entry name" value="acidPPc"/>
    <property type="match status" value="1"/>
</dbReference>
<keyword evidence="1" id="KW-0812">Transmembrane</keyword>
<comment type="caution">
    <text evidence="3">The sequence shown here is derived from an EMBL/GenBank/DDBJ whole genome shotgun (WGS) entry which is preliminary data.</text>
</comment>